<name>A0A9P6MLF0_9FUNG</name>
<evidence type="ECO:0000313" key="3">
    <source>
        <dbReference type="EMBL" id="KAG0007143.1"/>
    </source>
</evidence>
<gene>
    <name evidence="3" type="ORF">BGZ80_005004</name>
</gene>
<feature type="region of interest" description="Disordered" evidence="1">
    <location>
        <begin position="53"/>
        <end position="76"/>
    </location>
</feature>
<comment type="caution">
    <text evidence="3">The sequence shown here is derived from an EMBL/GenBank/DDBJ whole genome shotgun (WGS) entry which is preliminary data.</text>
</comment>
<protein>
    <submittedName>
        <fullName evidence="3">Uncharacterized protein</fullName>
    </submittedName>
</protein>
<dbReference type="OrthoDB" id="2444665at2759"/>
<keyword evidence="4" id="KW-1185">Reference proteome</keyword>
<feature type="non-terminal residue" evidence="3">
    <location>
        <position position="76"/>
    </location>
</feature>
<organism evidence="3 4">
    <name type="scientific">Entomortierella chlamydospora</name>
    <dbReference type="NCBI Taxonomy" id="101097"/>
    <lineage>
        <taxon>Eukaryota</taxon>
        <taxon>Fungi</taxon>
        <taxon>Fungi incertae sedis</taxon>
        <taxon>Mucoromycota</taxon>
        <taxon>Mortierellomycotina</taxon>
        <taxon>Mortierellomycetes</taxon>
        <taxon>Mortierellales</taxon>
        <taxon>Mortierellaceae</taxon>
        <taxon>Entomortierella</taxon>
    </lineage>
</organism>
<proteinExistence type="predicted"/>
<dbReference type="Proteomes" id="UP000703661">
    <property type="component" value="Unassembled WGS sequence"/>
</dbReference>
<feature type="chain" id="PRO_5040426342" evidence="2">
    <location>
        <begin position="21"/>
        <end position="76"/>
    </location>
</feature>
<evidence type="ECO:0000313" key="4">
    <source>
        <dbReference type="Proteomes" id="UP000703661"/>
    </source>
</evidence>
<evidence type="ECO:0000256" key="1">
    <source>
        <dbReference type="SAM" id="MobiDB-lite"/>
    </source>
</evidence>
<sequence length="76" mass="8627">MKFQSVIFYGAILSLSAVMALPVRREAAYEPAADTFIPYADYDSIHPIPRIRRQAKADYGSSRQIPKMSLEQEADY</sequence>
<accession>A0A9P6MLF0</accession>
<feature type="signal peptide" evidence="2">
    <location>
        <begin position="1"/>
        <end position="20"/>
    </location>
</feature>
<dbReference type="EMBL" id="JAAAID010002497">
    <property type="protein sequence ID" value="KAG0007143.1"/>
    <property type="molecule type" value="Genomic_DNA"/>
</dbReference>
<evidence type="ECO:0000256" key="2">
    <source>
        <dbReference type="SAM" id="SignalP"/>
    </source>
</evidence>
<reference evidence="3" key="1">
    <citation type="journal article" date="2020" name="Fungal Divers.">
        <title>Resolving the Mortierellaceae phylogeny through synthesis of multi-gene phylogenetics and phylogenomics.</title>
        <authorList>
            <person name="Vandepol N."/>
            <person name="Liber J."/>
            <person name="Desiro A."/>
            <person name="Na H."/>
            <person name="Kennedy M."/>
            <person name="Barry K."/>
            <person name="Grigoriev I.V."/>
            <person name="Miller A.N."/>
            <person name="O'Donnell K."/>
            <person name="Stajich J.E."/>
            <person name="Bonito G."/>
        </authorList>
    </citation>
    <scope>NUCLEOTIDE SEQUENCE</scope>
    <source>
        <strain evidence="3">NRRL 2769</strain>
    </source>
</reference>
<dbReference type="AlphaFoldDB" id="A0A9P6MLF0"/>
<keyword evidence="2" id="KW-0732">Signal</keyword>